<sequence>MASRVAAGSSATTLWRAVRGRGVGYSLIPPSPQSRTIANAACMPALLGRADPWVGQHSASLSTTPAVDVAAVPAAAAASSHLLSAATGGLGTDARMAAVSQLVDGRSAPNVIGPDASVTEAVRKMVDLHTGSLLVVSPVGEADAPAAGESLSSARLQSPQRIATAGDAGAGVGLRLDGIITERDYLTMSLSGRSPDTTRVADVMSRKVITVSAEATVGDCMRIMSASHIRHLPVLEGPPGARGELLGLVSMRDVVAALAEDHERTLAYLHTQITRLANVAHVGGGGHYHSSGLGGGGGTAGGGSSMASASSGGPSAGWRQWFSG</sequence>
<evidence type="ECO:0000313" key="2">
    <source>
        <dbReference type="Proteomes" id="UP000798662"/>
    </source>
</evidence>
<organism evidence="1 2">
    <name type="scientific">Pyropia yezoensis</name>
    <name type="common">Susabi-nori</name>
    <name type="synonym">Porphyra yezoensis</name>
    <dbReference type="NCBI Taxonomy" id="2788"/>
    <lineage>
        <taxon>Eukaryota</taxon>
        <taxon>Rhodophyta</taxon>
        <taxon>Bangiophyceae</taxon>
        <taxon>Bangiales</taxon>
        <taxon>Bangiaceae</taxon>
        <taxon>Pyropia</taxon>
    </lineage>
</organism>
<comment type="caution">
    <text evidence="1">The sequence shown here is derived from an EMBL/GenBank/DDBJ whole genome shotgun (WGS) entry which is preliminary data.</text>
</comment>
<protein>
    <submittedName>
        <fullName evidence="1">Uncharacterized protein</fullName>
    </submittedName>
</protein>
<dbReference type="EMBL" id="CM020619">
    <property type="protein sequence ID" value="KAK1863932.1"/>
    <property type="molecule type" value="Genomic_DNA"/>
</dbReference>
<accession>A0ACC3C183</accession>
<name>A0ACC3C183_PYRYE</name>
<gene>
    <name evidence="1" type="ORF">I4F81_006485</name>
</gene>
<dbReference type="Proteomes" id="UP000798662">
    <property type="component" value="Chromosome 2"/>
</dbReference>
<evidence type="ECO:0000313" key="1">
    <source>
        <dbReference type="EMBL" id="KAK1863932.1"/>
    </source>
</evidence>
<keyword evidence="2" id="KW-1185">Reference proteome</keyword>
<reference evidence="1" key="1">
    <citation type="submission" date="2019-11" db="EMBL/GenBank/DDBJ databases">
        <title>Nori genome reveals adaptations in red seaweeds to the harsh intertidal environment.</title>
        <authorList>
            <person name="Wang D."/>
            <person name="Mao Y."/>
        </authorList>
    </citation>
    <scope>NUCLEOTIDE SEQUENCE</scope>
    <source>
        <tissue evidence="1">Gametophyte</tissue>
    </source>
</reference>
<proteinExistence type="predicted"/>